<gene>
    <name evidence="2" type="ORF">DN062_04550</name>
</gene>
<dbReference type="EMBL" id="QKRX01000003">
    <property type="protein sequence ID" value="RAU18761.1"/>
    <property type="molecule type" value="Genomic_DNA"/>
</dbReference>
<dbReference type="AlphaFoldDB" id="A0A364NNT9"/>
<reference evidence="2 3" key="1">
    <citation type="submission" date="2018-06" db="EMBL/GenBank/DDBJ databases">
        <title>Nitrincola tibetense sp. nov., isolated from Lake XuguoCo on Tibetan Plateau.</title>
        <authorList>
            <person name="Xing P."/>
        </authorList>
    </citation>
    <scope>NUCLEOTIDE SEQUENCE [LARGE SCALE GENOMIC DNA]</scope>
    <source>
        <strain evidence="3">xg18</strain>
    </source>
</reference>
<evidence type="ECO:0000313" key="2">
    <source>
        <dbReference type="EMBL" id="RAU18761.1"/>
    </source>
</evidence>
<organism evidence="2 3">
    <name type="scientific">Nitrincola tibetensis</name>
    <dbReference type="NCBI Taxonomy" id="2219697"/>
    <lineage>
        <taxon>Bacteria</taxon>
        <taxon>Pseudomonadati</taxon>
        <taxon>Pseudomonadota</taxon>
        <taxon>Gammaproteobacteria</taxon>
        <taxon>Oceanospirillales</taxon>
        <taxon>Oceanospirillaceae</taxon>
        <taxon>Nitrincola</taxon>
    </lineage>
</organism>
<comment type="caution">
    <text evidence="2">The sequence shown here is derived from an EMBL/GenBank/DDBJ whole genome shotgun (WGS) entry which is preliminary data.</text>
</comment>
<evidence type="ECO:0000256" key="1">
    <source>
        <dbReference type="SAM" id="Phobius"/>
    </source>
</evidence>
<keyword evidence="1" id="KW-1133">Transmembrane helix</keyword>
<dbReference type="Proteomes" id="UP000250744">
    <property type="component" value="Unassembled WGS sequence"/>
</dbReference>
<keyword evidence="3" id="KW-1185">Reference proteome</keyword>
<accession>A0A364NNT9</accession>
<feature type="transmembrane region" description="Helical" evidence="1">
    <location>
        <begin position="18"/>
        <end position="38"/>
    </location>
</feature>
<sequence length="86" mass="9872">MTIRVDKKEIRKDPFLRFCMKTGIPLSILAVLLLWGGGYLPFPYVNVLFVLTTSLAILIGLAYNVRFVMLSVRSIREQEEQAKLKK</sequence>
<name>A0A364NNT9_9GAMM</name>
<keyword evidence="1" id="KW-0472">Membrane</keyword>
<dbReference type="RefSeq" id="WP_112157988.1">
    <property type="nucleotide sequence ID" value="NZ_QKRX01000003.1"/>
</dbReference>
<protein>
    <submittedName>
        <fullName evidence="2">Uncharacterized protein</fullName>
    </submittedName>
</protein>
<feature type="transmembrane region" description="Helical" evidence="1">
    <location>
        <begin position="44"/>
        <end position="65"/>
    </location>
</feature>
<proteinExistence type="predicted"/>
<keyword evidence="1" id="KW-0812">Transmembrane</keyword>
<dbReference type="OrthoDB" id="6120131at2"/>
<evidence type="ECO:0000313" key="3">
    <source>
        <dbReference type="Proteomes" id="UP000250744"/>
    </source>
</evidence>